<dbReference type="Pfam" id="PF01494">
    <property type="entry name" value="FAD_binding_3"/>
    <property type="match status" value="2"/>
</dbReference>
<protein>
    <submittedName>
        <fullName evidence="4">Flavin-dependent oxidoreductase</fullName>
    </submittedName>
</protein>
<comment type="caution">
    <text evidence="4">The sequence shown here is derived from an EMBL/GenBank/DDBJ whole genome shotgun (WGS) entry which is preliminary data.</text>
</comment>
<reference evidence="4" key="1">
    <citation type="submission" date="2021-01" db="EMBL/GenBank/DDBJ databases">
        <title>Whole genome shotgun sequence of Planobispora rosea NBRC 15558.</title>
        <authorList>
            <person name="Komaki H."/>
            <person name="Tamura T."/>
        </authorList>
    </citation>
    <scope>NUCLEOTIDE SEQUENCE</scope>
    <source>
        <strain evidence="4">NBRC 15558</strain>
    </source>
</reference>
<evidence type="ECO:0000313" key="5">
    <source>
        <dbReference type="Proteomes" id="UP000655044"/>
    </source>
</evidence>
<dbReference type="Gene3D" id="3.30.9.30">
    <property type="match status" value="1"/>
</dbReference>
<dbReference type="RefSeq" id="WP_229803528.1">
    <property type="nucleotide sequence ID" value="NZ_BMQP01000031.1"/>
</dbReference>
<feature type="domain" description="FAD-binding" evidence="3">
    <location>
        <begin position="22"/>
        <end position="191"/>
    </location>
</feature>
<dbReference type="InterPro" id="IPR050493">
    <property type="entry name" value="FAD-dep_Monooxygenase_BioMet"/>
</dbReference>
<evidence type="ECO:0000259" key="3">
    <source>
        <dbReference type="Pfam" id="PF01494"/>
    </source>
</evidence>
<evidence type="ECO:0000256" key="1">
    <source>
        <dbReference type="ARBA" id="ARBA00023002"/>
    </source>
</evidence>
<dbReference type="InterPro" id="IPR002938">
    <property type="entry name" value="FAD-bd"/>
</dbReference>
<dbReference type="GO" id="GO:0071949">
    <property type="term" value="F:FAD binding"/>
    <property type="evidence" value="ECO:0007669"/>
    <property type="project" value="InterPro"/>
</dbReference>
<dbReference type="SUPFAM" id="SSF51905">
    <property type="entry name" value="FAD/NAD(P)-binding domain"/>
    <property type="match status" value="1"/>
</dbReference>
<dbReference type="EMBL" id="BOOI01000067">
    <property type="protein sequence ID" value="GIH87748.1"/>
    <property type="molecule type" value="Genomic_DNA"/>
</dbReference>
<keyword evidence="2" id="KW-0503">Monooxygenase</keyword>
<dbReference type="PANTHER" id="PTHR13789">
    <property type="entry name" value="MONOOXYGENASE"/>
    <property type="match status" value="1"/>
</dbReference>
<proteinExistence type="predicted"/>
<dbReference type="AlphaFoldDB" id="A0A8J3SDH9"/>
<name>A0A8J3SDH9_PLARO</name>
<evidence type="ECO:0000313" key="4">
    <source>
        <dbReference type="EMBL" id="GIH87748.1"/>
    </source>
</evidence>
<sequence>MDPDVGDRTQALWEHGTGKAMRVLIIGGGIGGLTAALSLHAAGIDCAVAESVTEPRPLGVGINLQPHAVRELTELGLEKMLAGIGIPMSHLTFTDRFGGVILELPRGTLGGYNWPQYAVHRGELQMSLLKAVRERLGPDTVRTGLSLEDFQQDGRGVTALLRDMRTGERVKEAADVLVGADGIHSTVRARLHPGDGPLLWNGIRMWRGTVEGEPFLDGGTQVVAGSNLAAKFVVYPIATRPRGRVLINWVAEVMVSRPGPVPAVDWSRRGRLEDVLPYFDGWRFPYLDVPAIIGGTERILEYPMVDREPLPRWGRDRVTLLGDAAHPMYPVGANGGSQAVLDARVLARELATAADPAGGLARYEAERGPVTAGLVLAHRELPMERTIAMINERAPGGFADITEVLTPAELAEMAAAQRRITDEDVKFLNERASWSVGGR</sequence>
<evidence type="ECO:0000256" key="2">
    <source>
        <dbReference type="ARBA" id="ARBA00023033"/>
    </source>
</evidence>
<dbReference type="PANTHER" id="PTHR13789:SF268">
    <property type="entry name" value="5-METHYLPHENAZINE-1-CARBOXYLATE 1-MONOOXYGENASE"/>
    <property type="match status" value="1"/>
</dbReference>
<dbReference type="InterPro" id="IPR036188">
    <property type="entry name" value="FAD/NAD-bd_sf"/>
</dbReference>
<dbReference type="NCBIfam" id="NF005720">
    <property type="entry name" value="PRK07538.1"/>
    <property type="match status" value="1"/>
</dbReference>
<accession>A0A8J3SDH9</accession>
<organism evidence="4 5">
    <name type="scientific">Planobispora rosea</name>
    <dbReference type="NCBI Taxonomy" id="35762"/>
    <lineage>
        <taxon>Bacteria</taxon>
        <taxon>Bacillati</taxon>
        <taxon>Actinomycetota</taxon>
        <taxon>Actinomycetes</taxon>
        <taxon>Streptosporangiales</taxon>
        <taxon>Streptosporangiaceae</taxon>
        <taxon>Planobispora</taxon>
    </lineage>
</organism>
<dbReference type="PRINTS" id="PR00420">
    <property type="entry name" value="RNGMNOXGNASE"/>
</dbReference>
<dbReference type="SUPFAM" id="SSF54373">
    <property type="entry name" value="FAD-linked reductases, C-terminal domain"/>
    <property type="match status" value="1"/>
</dbReference>
<dbReference type="Proteomes" id="UP000655044">
    <property type="component" value="Unassembled WGS sequence"/>
</dbReference>
<gene>
    <name evidence="4" type="ORF">Pro02_61560</name>
</gene>
<keyword evidence="1" id="KW-0560">Oxidoreductase</keyword>
<keyword evidence="5" id="KW-1185">Reference proteome</keyword>
<dbReference type="Gene3D" id="3.50.50.60">
    <property type="entry name" value="FAD/NAD(P)-binding domain"/>
    <property type="match status" value="1"/>
</dbReference>
<feature type="domain" description="FAD-binding" evidence="3">
    <location>
        <begin position="312"/>
        <end position="375"/>
    </location>
</feature>
<dbReference type="GO" id="GO:0004497">
    <property type="term" value="F:monooxygenase activity"/>
    <property type="evidence" value="ECO:0007669"/>
    <property type="project" value="UniProtKB-KW"/>
</dbReference>